<evidence type="ECO:0000313" key="5">
    <source>
        <dbReference type="Proteomes" id="UP001228044"/>
    </source>
</evidence>
<evidence type="ECO:0000313" key="4">
    <source>
        <dbReference type="EMBL" id="MDN3919914.1"/>
    </source>
</evidence>
<sequence length="183" mass="19991">MDETSTRERGADCVIEPLGEAGLPAYKALRDRMLAGHPEAFTSDAETERLRAADSYRGRLGGDGAALFSLGAWLGSQLVGAITVEREPRVKVRHIAHIVGMMVDDAVQGRGIGARLLDAALERLRREEPELEMVVLSVTRGNGAALRLYASRGFERYGRLPGAIKLPDGSRLDKDLMNLRLRP</sequence>
<dbReference type="CDD" id="cd04301">
    <property type="entry name" value="NAT_SF"/>
    <property type="match status" value="1"/>
</dbReference>
<comment type="caution">
    <text evidence="4">The sequence shown here is derived from an EMBL/GenBank/DDBJ whole genome shotgun (WGS) entry which is preliminary data.</text>
</comment>
<dbReference type="Gene3D" id="3.40.630.30">
    <property type="match status" value="1"/>
</dbReference>
<dbReference type="Pfam" id="PF00583">
    <property type="entry name" value="Acetyltransf_1"/>
    <property type="match status" value="1"/>
</dbReference>
<dbReference type="InterPro" id="IPR050680">
    <property type="entry name" value="YpeA/RimI_acetyltransf"/>
</dbReference>
<keyword evidence="5" id="KW-1185">Reference proteome</keyword>
<dbReference type="SUPFAM" id="SSF55729">
    <property type="entry name" value="Acyl-CoA N-acyltransferases (Nat)"/>
    <property type="match status" value="1"/>
</dbReference>
<protein>
    <submittedName>
        <fullName evidence="4">GNAT family N-acetyltransferase</fullName>
    </submittedName>
</protein>
<evidence type="ECO:0000259" key="3">
    <source>
        <dbReference type="PROSITE" id="PS51186"/>
    </source>
</evidence>
<dbReference type="Proteomes" id="UP001228044">
    <property type="component" value="Unassembled WGS sequence"/>
</dbReference>
<dbReference type="InterPro" id="IPR000182">
    <property type="entry name" value="GNAT_dom"/>
</dbReference>
<dbReference type="RefSeq" id="WP_290358234.1">
    <property type="nucleotide sequence ID" value="NZ_JAUHHC010000002.1"/>
</dbReference>
<dbReference type="EMBL" id="JAUHHC010000002">
    <property type="protein sequence ID" value="MDN3919914.1"/>
    <property type="molecule type" value="Genomic_DNA"/>
</dbReference>
<dbReference type="PANTHER" id="PTHR43420:SF47">
    <property type="entry name" value="N-ACETYLTRANSFERASE DOMAIN-CONTAINING PROTEIN"/>
    <property type="match status" value="1"/>
</dbReference>
<keyword evidence="2" id="KW-0012">Acyltransferase</keyword>
<name>A0ABT8DNH3_9BURK</name>
<reference evidence="4 5" key="1">
    <citation type="submission" date="2023-06" db="EMBL/GenBank/DDBJ databases">
        <title>Pelomonas sp. PFR6 16S ribosomal RNA gene Genome sequencing and assembly.</title>
        <authorList>
            <person name="Woo H."/>
        </authorList>
    </citation>
    <scope>NUCLEOTIDE SEQUENCE [LARGE SCALE GENOMIC DNA]</scope>
    <source>
        <strain evidence="4 5">PFR6</strain>
    </source>
</reference>
<dbReference type="PANTHER" id="PTHR43420">
    <property type="entry name" value="ACETYLTRANSFERASE"/>
    <property type="match status" value="1"/>
</dbReference>
<feature type="domain" description="N-acetyltransferase" evidence="3">
    <location>
        <begin position="13"/>
        <end position="182"/>
    </location>
</feature>
<evidence type="ECO:0000256" key="1">
    <source>
        <dbReference type="ARBA" id="ARBA00022679"/>
    </source>
</evidence>
<evidence type="ECO:0000256" key="2">
    <source>
        <dbReference type="ARBA" id="ARBA00023315"/>
    </source>
</evidence>
<gene>
    <name evidence="4" type="ORF">QWJ38_06440</name>
</gene>
<dbReference type="PROSITE" id="PS51186">
    <property type="entry name" value="GNAT"/>
    <property type="match status" value="1"/>
</dbReference>
<proteinExistence type="predicted"/>
<organism evidence="4 5">
    <name type="scientific">Roseateles violae</name>
    <dbReference type="NCBI Taxonomy" id="3058042"/>
    <lineage>
        <taxon>Bacteria</taxon>
        <taxon>Pseudomonadati</taxon>
        <taxon>Pseudomonadota</taxon>
        <taxon>Betaproteobacteria</taxon>
        <taxon>Burkholderiales</taxon>
        <taxon>Sphaerotilaceae</taxon>
        <taxon>Roseateles</taxon>
    </lineage>
</organism>
<dbReference type="InterPro" id="IPR016181">
    <property type="entry name" value="Acyl_CoA_acyltransferase"/>
</dbReference>
<keyword evidence="1" id="KW-0808">Transferase</keyword>
<accession>A0ABT8DNH3</accession>